<proteinExistence type="predicted"/>
<reference evidence="1" key="1">
    <citation type="journal article" date="1997" name="Mol. Biol. Evol.">
        <title>Phylogenetic analysis of cystic fibrosis transmembrane conductance regulator gene in mammalian species argues for the development of a rabbit model for cystic fibrosis.</title>
        <authorList>
            <person name="Vuillaumier S."/>
            <person name="Kaltenboeck B."/>
            <person name="Lecointre G."/>
            <person name="Lehn P."/>
            <person name="Denamur E."/>
        </authorList>
    </citation>
    <scope>NUCLEOTIDE SEQUENCE</scope>
</reference>
<accession>P97522</accession>
<gene>
    <name evidence="2" type="primary">Cftr</name>
    <name evidence="1" type="synonym">CFTR</name>
</gene>
<sequence>MQKSPLEKASFISKLFFR</sequence>
<organism evidence="1">
    <name type="scientific">Rattus norvegicus</name>
    <name type="common">Rat</name>
    <dbReference type="NCBI Taxonomy" id="10116"/>
    <lineage>
        <taxon>Eukaryota</taxon>
        <taxon>Metazoa</taxon>
        <taxon>Chordata</taxon>
        <taxon>Craniata</taxon>
        <taxon>Vertebrata</taxon>
        <taxon>Euteleostomi</taxon>
        <taxon>Mammalia</taxon>
        <taxon>Eutheria</taxon>
        <taxon>Euarchontoglires</taxon>
        <taxon>Glires</taxon>
        <taxon>Rodentia</taxon>
        <taxon>Myomorpha</taxon>
        <taxon>Muroidea</taxon>
        <taxon>Muridae</taxon>
        <taxon>Murinae</taxon>
        <taxon>Rattus</taxon>
    </lineage>
</organism>
<dbReference type="RGD" id="2332">
    <property type="gene designation" value="Cftr"/>
</dbReference>
<protein>
    <submittedName>
        <fullName evidence="1">CFTR protein</fullName>
    </submittedName>
</protein>
<dbReference type="AlphaFoldDB" id="P97522"/>
<name>P97522_RAT</name>
<evidence type="ECO:0000313" key="1">
    <source>
        <dbReference type="EMBL" id="CAA65168.1"/>
    </source>
</evidence>
<dbReference type="EMBL" id="X95927">
    <property type="protein sequence ID" value="CAA65168.1"/>
    <property type="molecule type" value="Genomic_DNA"/>
</dbReference>
<evidence type="ECO:0000313" key="2">
    <source>
        <dbReference type="RGD" id="2332"/>
    </source>
</evidence>